<dbReference type="GO" id="GO:0006355">
    <property type="term" value="P:regulation of DNA-templated transcription"/>
    <property type="evidence" value="ECO:0007669"/>
    <property type="project" value="InterPro"/>
</dbReference>
<dbReference type="InterPro" id="IPR013321">
    <property type="entry name" value="Arc_rbn_hlx_hlx"/>
</dbReference>
<reference evidence="1 2" key="1">
    <citation type="submission" date="2019-01" db="EMBL/GenBank/DDBJ databases">
        <title>Coherence of Microcystis species and biogeography revealed through population genomics.</title>
        <authorList>
            <person name="Perez-Carrascal O.M."/>
            <person name="Terrat Y."/>
            <person name="Giani A."/>
            <person name="Fortin N."/>
            <person name="Tromas N."/>
            <person name="Shapiro B.J."/>
        </authorList>
    </citation>
    <scope>NUCLEOTIDE SEQUENCE [LARGE SCALE GENOMIC DNA]</scope>
    <source>
        <strain evidence="1">Ma_QC_C_20070703_M131</strain>
    </source>
</reference>
<sequence length="71" mass="8035">MSEEIFQQLGSINAASITLLYQQVALNKGLPFSVNIPNKTTEETFKKTDREEEMVSCQSAEDMFDKLGIYI</sequence>
<comment type="caution">
    <text evidence="1">The sequence shown here is derived from an EMBL/GenBank/DDBJ whole genome shotgun (WGS) entry which is preliminary data.</text>
</comment>
<dbReference type="Gene3D" id="1.10.1220.10">
    <property type="entry name" value="Met repressor-like"/>
    <property type="match status" value="1"/>
</dbReference>
<dbReference type="Pfam" id="PF04221">
    <property type="entry name" value="RelB"/>
    <property type="match status" value="1"/>
</dbReference>
<protein>
    <submittedName>
        <fullName evidence="1">Type II toxin-antitoxin system antitoxin, RelB/DinJ family</fullName>
    </submittedName>
</protein>
<name>A0A551Y5I4_MICAE</name>
<dbReference type="InterPro" id="IPR007337">
    <property type="entry name" value="RelB/DinJ"/>
</dbReference>
<proteinExistence type="predicted"/>
<evidence type="ECO:0000313" key="2">
    <source>
        <dbReference type="Proteomes" id="UP000316443"/>
    </source>
</evidence>
<dbReference type="Proteomes" id="UP000316443">
    <property type="component" value="Unassembled WGS sequence"/>
</dbReference>
<accession>A0A551Y5I4</accession>
<organism evidence="1 2">
    <name type="scientific">Microcystis aeruginosa Ma_QC_C_20070703_M131</name>
    <dbReference type="NCBI Taxonomy" id="2486263"/>
    <lineage>
        <taxon>Bacteria</taxon>
        <taxon>Bacillati</taxon>
        <taxon>Cyanobacteriota</taxon>
        <taxon>Cyanophyceae</taxon>
        <taxon>Oscillatoriophycideae</taxon>
        <taxon>Chroococcales</taxon>
        <taxon>Microcystaceae</taxon>
        <taxon>Microcystis</taxon>
    </lineage>
</organism>
<dbReference type="EMBL" id="SFCA01000089">
    <property type="protein sequence ID" value="TRT56222.1"/>
    <property type="molecule type" value="Genomic_DNA"/>
</dbReference>
<gene>
    <name evidence="1" type="ORF">EWV85_08410</name>
</gene>
<evidence type="ECO:0000313" key="1">
    <source>
        <dbReference type="EMBL" id="TRT56222.1"/>
    </source>
</evidence>
<dbReference type="AlphaFoldDB" id="A0A551Y5I4"/>